<feature type="compositionally biased region" description="Polar residues" evidence="1">
    <location>
        <begin position="231"/>
        <end position="240"/>
    </location>
</feature>
<evidence type="ECO:0000313" key="2">
    <source>
        <dbReference type="EMBL" id="NVO79010.1"/>
    </source>
</evidence>
<accession>A0A850QQF6</accession>
<dbReference type="Proteomes" id="UP000588051">
    <property type="component" value="Unassembled WGS sequence"/>
</dbReference>
<evidence type="ECO:0000256" key="1">
    <source>
        <dbReference type="SAM" id="MobiDB-lite"/>
    </source>
</evidence>
<gene>
    <name evidence="2" type="ORF">HV832_14360</name>
</gene>
<reference evidence="2 3" key="1">
    <citation type="submission" date="2020-06" db="EMBL/GenBank/DDBJ databases">
        <authorList>
            <person name="Qiu C."/>
            <person name="Liu Z."/>
        </authorList>
    </citation>
    <scope>NUCLEOTIDE SEQUENCE [LARGE SCALE GENOMIC DNA]</scope>
    <source>
        <strain evidence="2 3">EM 1</strain>
    </source>
</reference>
<organism evidence="2 3">
    <name type="scientific">Undibacterium oligocarboniphilum</name>
    <dbReference type="NCBI Taxonomy" id="666702"/>
    <lineage>
        <taxon>Bacteria</taxon>
        <taxon>Pseudomonadati</taxon>
        <taxon>Pseudomonadota</taxon>
        <taxon>Betaproteobacteria</taxon>
        <taxon>Burkholderiales</taxon>
        <taxon>Oxalobacteraceae</taxon>
        <taxon>Undibacterium</taxon>
    </lineage>
</organism>
<dbReference type="RefSeq" id="WP_176804544.1">
    <property type="nucleotide sequence ID" value="NZ_JABXYJ010000008.1"/>
</dbReference>
<proteinExistence type="predicted"/>
<protein>
    <submittedName>
        <fullName evidence="2">TraI domain-containing protein</fullName>
    </submittedName>
</protein>
<sequence length="374" mass="42032">MQILSVDELLHLNKKKLDLIEFSSDTDYQNACLPLIKIMARWFNALPLGSSYYDEPGGAFRCCVESVYFSIRQAKSAIFTSHLTSEQARMLEPQYQYAAFLSSIVSWIDEPFRIFDVSVNGEFFNPLNDSDLSSFLDGSQEFVLERKPIELQPSRQRTVVYSSQILKPYLQYLMPVVQESLFEAINPERRAVSNEGVLQKVIRKGLLQAEEFERKSKDLLVTPVSRDVSTSKMMEQSVEASVSPIIPESKSESVQSPKVSKVPDQGSESPKMEEKQIRLKLSSGDAIPSMSKQSQDVLAAVAADMREGKLDSNLVEWMSSGLRIPKKFFKGFGRSFQTIIEDLRVQKIIVGSDENSVLICTAVGDLILPKGESE</sequence>
<dbReference type="EMBL" id="JABXYJ010000008">
    <property type="protein sequence ID" value="NVO79010.1"/>
    <property type="molecule type" value="Genomic_DNA"/>
</dbReference>
<dbReference type="Gene3D" id="1.10.3210.40">
    <property type="match status" value="1"/>
</dbReference>
<comment type="caution">
    <text evidence="2">The sequence shown here is derived from an EMBL/GenBank/DDBJ whole genome shotgun (WGS) entry which is preliminary data.</text>
</comment>
<keyword evidence="3" id="KW-1185">Reference proteome</keyword>
<feature type="region of interest" description="Disordered" evidence="1">
    <location>
        <begin position="231"/>
        <end position="273"/>
    </location>
</feature>
<dbReference type="AlphaFoldDB" id="A0A850QQF6"/>
<evidence type="ECO:0000313" key="3">
    <source>
        <dbReference type="Proteomes" id="UP000588051"/>
    </source>
</evidence>
<name>A0A850QQF6_9BURK</name>